<dbReference type="GO" id="GO:0005640">
    <property type="term" value="C:nuclear outer membrane"/>
    <property type="evidence" value="ECO:0007669"/>
    <property type="project" value="UniProtKB-SubCell"/>
</dbReference>
<organism evidence="7 8">
    <name type="scientific">Decorospora gaudefroyi</name>
    <dbReference type="NCBI Taxonomy" id="184978"/>
    <lineage>
        <taxon>Eukaryota</taxon>
        <taxon>Fungi</taxon>
        <taxon>Dikarya</taxon>
        <taxon>Ascomycota</taxon>
        <taxon>Pezizomycotina</taxon>
        <taxon>Dothideomycetes</taxon>
        <taxon>Pleosporomycetidae</taxon>
        <taxon>Pleosporales</taxon>
        <taxon>Pleosporineae</taxon>
        <taxon>Pleosporaceae</taxon>
        <taxon>Decorospora</taxon>
    </lineage>
</organism>
<evidence type="ECO:0000256" key="4">
    <source>
        <dbReference type="ARBA" id="ARBA00023136"/>
    </source>
</evidence>
<keyword evidence="4" id="KW-0472">Membrane</keyword>
<evidence type="ECO:0000256" key="6">
    <source>
        <dbReference type="ARBA" id="ARBA00034303"/>
    </source>
</evidence>
<evidence type="ECO:0000313" key="7">
    <source>
        <dbReference type="EMBL" id="KAF1832676.1"/>
    </source>
</evidence>
<dbReference type="OrthoDB" id="77878at2759"/>
<evidence type="ECO:0008006" key="9">
    <source>
        <dbReference type="Google" id="ProtNLM"/>
    </source>
</evidence>
<keyword evidence="5" id="KW-0539">Nucleus</keyword>
<evidence type="ECO:0000256" key="2">
    <source>
        <dbReference type="ARBA" id="ARBA00022692"/>
    </source>
</evidence>
<name>A0A6A5K9L3_9PLEO</name>
<evidence type="ECO:0000313" key="8">
    <source>
        <dbReference type="Proteomes" id="UP000800040"/>
    </source>
</evidence>
<keyword evidence="8" id="KW-1185">Reference proteome</keyword>
<evidence type="ECO:0000256" key="1">
    <source>
        <dbReference type="ARBA" id="ARBA00007387"/>
    </source>
</evidence>
<dbReference type="Pfam" id="PF05705">
    <property type="entry name" value="DUF829"/>
    <property type="match status" value="1"/>
</dbReference>
<dbReference type="InterPro" id="IPR029058">
    <property type="entry name" value="AB_hydrolase_fold"/>
</dbReference>
<reference evidence="7" key="1">
    <citation type="submission" date="2020-01" db="EMBL/GenBank/DDBJ databases">
        <authorList>
            <consortium name="DOE Joint Genome Institute"/>
            <person name="Haridas S."/>
            <person name="Albert R."/>
            <person name="Binder M."/>
            <person name="Bloem J."/>
            <person name="Labutti K."/>
            <person name="Salamov A."/>
            <person name="Andreopoulos B."/>
            <person name="Baker S.E."/>
            <person name="Barry K."/>
            <person name="Bills G."/>
            <person name="Bluhm B.H."/>
            <person name="Cannon C."/>
            <person name="Castanera R."/>
            <person name="Culley D.E."/>
            <person name="Daum C."/>
            <person name="Ezra D."/>
            <person name="Gonzalez J.B."/>
            <person name="Henrissat B."/>
            <person name="Kuo A."/>
            <person name="Liang C."/>
            <person name="Lipzen A."/>
            <person name="Lutzoni F."/>
            <person name="Magnuson J."/>
            <person name="Mondo S."/>
            <person name="Nolan M."/>
            <person name="Ohm R."/>
            <person name="Pangilinan J."/>
            <person name="Park H.-J."/>
            <person name="Ramirez L."/>
            <person name="Alfaro M."/>
            <person name="Sun H."/>
            <person name="Tritt A."/>
            <person name="Yoshinaga Y."/>
            <person name="Zwiers L.-H."/>
            <person name="Turgeon B.G."/>
            <person name="Goodwin S.B."/>
            <person name="Spatafora J.W."/>
            <person name="Crous P.W."/>
            <person name="Grigoriev I.V."/>
        </authorList>
    </citation>
    <scope>NUCLEOTIDE SEQUENCE</scope>
    <source>
        <strain evidence="7">P77</strain>
    </source>
</reference>
<dbReference type="Proteomes" id="UP000800040">
    <property type="component" value="Unassembled WGS sequence"/>
</dbReference>
<dbReference type="PANTHER" id="PTHR12265">
    <property type="entry name" value="TRANSMEMBRANE PROTEIN 53"/>
    <property type="match status" value="1"/>
</dbReference>
<keyword evidence="2" id="KW-0812">Transmembrane</keyword>
<keyword evidence="3" id="KW-1133">Transmembrane helix</keyword>
<proteinExistence type="inferred from homology"/>
<dbReference type="PANTHER" id="PTHR12265:SF30">
    <property type="entry name" value="TRANSMEMBRANE PROTEIN 53"/>
    <property type="match status" value="1"/>
</dbReference>
<dbReference type="AlphaFoldDB" id="A0A6A5K9L3"/>
<comment type="similarity">
    <text evidence="1">Belongs to the TMEM53 family.</text>
</comment>
<sequence length="336" mass="37528">MTNINANNKSIPDFKLIAPSIWEHAPPSASASVYTLSKGFETPSLILLCTWTGAQNRHIAKYTAEYQFLFPSTHIMVITTSAKDLCFRNSKRKQERMKPAVERISSYKYLNDQEPNRGILLHVFSEGGSNKACELAEAYYNITTTRLPASALCFDSTPGHPRYLRLCNALNKSLPPVPVLRPTAMVLGSALLGCIWILYLGIKGPENNVISRTRRRLLDPIHFDSATPRCYLYSKSDALISWEDVCEHAEESMNAGMSVTKVLFENSGHVGHAREEPKRYWDAVIATWRKASVTEKSTVILEKGMTIKHEEVFCDTDSQRTLLPAGPRGSNSTASD</sequence>
<dbReference type="InterPro" id="IPR008547">
    <property type="entry name" value="DUF829_TMEM53"/>
</dbReference>
<protein>
    <recommendedName>
        <fullName evidence="9">Indole-diterpene biosynthesis protein-like protein PaxU</fullName>
    </recommendedName>
</protein>
<evidence type="ECO:0000256" key="3">
    <source>
        <dbReference type="ARBA" id="ARBA00022989"/>
    </source>
</evidence>
<gene>
    <name evidence="7" type="ORF">BDW02DRAFT_416091</name>
</gene>
<dbReference type="SUPFAM" id="SSF53474">
    <property type="entry name" value="alpha/beta-Hydrolases"/>
    <property type="match status" value="1"/>
</dbReference>
<comment type="subcellular location">
    <subcellularLocation>
        <location evidence="6">Nucleus outer membrane</location>
        <topology evidence="6">Single-pass membrane protein</topology>
    </subcellularLocation>
</comment>
<accession>A0A6A5K9L3</accession>
<evidence type="ECO:0000256" key="5">
    <source>
        <dbReference type="ARBA" id="ARBA00023242"/>
    </source>
</evidence>
<dbReference type="EMBL" id="ML975333">
    <property type="protein sequence ID" value="KAF1832676.1"/>
    <property type="molecule type" value="Genomic_DNA"/>
</dbReference>